<dbReference type="Proteomes" id="UP001165082">
    <property type="component" value="Unassembled WGS sequence"/>
</dbReference>
<feature type="non-terminal residue" evidence="3">
    <location>
        <position position="115"/>
    </location>
</feature>
<feature type="region of interest" description="Disordered" evidence="1">
    <location>
        <begin position="1"/>
        <end position="44"/>
    </location>
</feature>
<gene>
    <name evidence="3" type="ORF">TrRE_jg13283</name>
</gene>
<dbReference type="OrthoDB" id="201265at2759"/>
<dbReference type="Gene3D" id="1.10.268.20">
    <property type="match status" value="1"/>
</dbReference>
<organism evidence="3 4">
    <name type="scientific">Triparma retinervis</name>
    <dbReference type="NCBI Taxonomy" id="2557542"/>
    <lineage>
        <taxon>Eukaryota</taxon>
        <taxon>Sar</taxon>
        <taxon>Stramenopiles</taxon>
        <taxon>Ochrophyta</taxon>
        <taxon>Bolidophyceae</taxon>
        <taxon>Parmales</taxon>
        <taxon>Triparmaceae</taxon>
        <taxon>Triparma</taxon>
    </lineage>
</organism>
<name>A0A9W7L2P5_9STRA</name>
<dbReference type="EMBL" id="BRXZ01008422">
    <property type="protein sequence ID" value="GMI26045.1"/>
    <property type="molecule type" value="Genomic_DNA"/>
</dbReference>
<comment type="caution">
    <text evidence="3">The sequence shown here is derived from an EMBL/GenBank/DDBJ whole genome shotgun (WGS) entry which is preliminary data.</text>
</comment>
<evidence type="ECO:0000313" key="4">
    <source>
        <dbReference type="Proteomes" id="UP001165082"/>
    </source>
</evidence>
<keyword evidence="4" id="KW-1185">Reference proteome</keyword>
<dbReference type="AlphaFoldDB" id="A0A9W7L2P5"/>
<evidence type="ECO:0000256" key="1">
    <source>
        <dbReference type="SAM" id="MobiDB-lite"/>
    </source>
</evidence>
<sequence>MNRTEISCTMPESPPSTPVAEKKEPAKKAPTNMRATTPGKRDPTSARVIEGLKLLYHEKLHPIEAKYAFGSFHYQPISDAEIEAKPQVLLVGQYSTGKTTFISHLLKEPYPNAHI</sequence>
<reference evidence="3" key="1">
    <citation type="submission" date="2022-07" db="EMBL/GenBank/DDBJ databases">
        <title>Genome analysis of Parmales, a sister group of diatoms, reveals the evolutionary specialization of diatoms from phago-mixotrophs to photoautotrophs.</title>
        <authorList>
            <person name="Ban H."/>
            <person name="Sato S."/>
            <person name="Yoshikawa S."/>
            <person name="Kazumasa Y."/>
            <person name="Nakamura Y."/>
            <person name="Ichinomiya M."/>
            <person name="Saitoh K."/>
            <person name="Sato N."/>
            <person name="Blanc-Mathieu R."/>
            <person name="Endo H."/>
            <person name="Kuwata A."/>
            <person name="Ogata H."/>
        </authorList>
    </citation>
    <scope>NUCLEOTIDE SEQUENCE</scope>
</reference>
<dbReference type="Pfam" id="PF16880">
    <property type="entry name" value="EHD_N"/>
    <property type="match status" value="1"/>
</dbReference>
<dbReference type="SUPFAM" id="SSF52540">
    <property type="entry name" value="P-loop containing nucleoside triphosphate hydrolases"/>
    <property type="match status" value="1"/>
</dbReference>
<accession>A0A9W7L2P5</accession>
<evidence type="ECO:0000313" key="3">
    <source>
        <dbReference type="EMBL" id="GMI26045.1"/>
    </source>
</evidence>
<dbReference type="InterPro" id="IPR031692">
    <property type="entry name" value="EHD_N"/>
</dbReference>
<dbReference type="InterPro" id="IPR027417">
    <property type="entry name" value="P-loop_NTPase"/>
</dbReference>
<proteinExistence type="predicted"/>
<feature type="domain" description="EH" evidence="2">
    <location>
        <begin position="51"/>
        <end position="83"/>
    </location>
</feature>
<evidence type="ECO:0000259" key="2">
    <source>
        <dbReference type="Pfam" id="PF16880"/>
    </source>
</evidence>
<protein>
    <recommendedName>
        <fullName evidence="2">EH domain-containing protein</fullName>
    </recommendedName>
</protein>